<comment type="caution">
    <text evidence="3">The sequence shown here is derived from an EMBL/GenBank/DDBJ whole genome shotgun (WGS) entry which is preliminary data.</text>
</comment>
<evidence type="ECO:0000313" key="4">
    <source>
        <dbReference type="Proteomes" id="UP001519325"/>
    </source>
</evidence>
<dbReference type="PANTHER" id="PTHR37042:SF4">
    <property type="entry name" value="OUTER MEMBRANE PROTEIN RV1973"/>
    <property type="match status" value="1"/>
</dbReference>
<dbReference type="Proteomes" id="UP001519325">
    <property type="component" value="Unassembled WGS sequence"/>
</dbReference>
<organism evidence="3 4">
    <name type="scientific">Nocardia goodfellowii</name>
    <dbReference type="NCBI Taxonomy" id="882446"/>
    <lineage>
        <taxon>Bacteria</taxon>
        <taxon>Bacillati</taxon>
        <taxon>Actinomycetota</taxon>
        <taxon>Actinomycetes</taxon>
        <taxon>Mycobacteriales</taxon>
        <taxon>Nocardiaceae</taxon>
        <taxon>Nocardia</taxon>
    </lineage>
</organism>
<keyword evidence="4" id="KW-1185">Reference proteome</keyword>
<evidence type="ECO:0000256" key="2">
    <source>
        <dbReference type="ARBA" id="ARBA00023136"/>
    </source>
</evidence>
<evidence type="ECO:0000313" key="3">
    <source>
        <dbReference type="EMBL" id="MBP2187678.1"/>
    </source>
</evidence>
<dbReference type="EMBL" id="JAGGMR010000001">
    <property type="protein sequence ID" value="MBP2187678.1"/>
    <property type="molecule type" value="Genomic_DNA"/>
</dbReference>
<reference evidence="3 4" key="1">
    <citation type="submission" date="2021-03" db="EMBL/GenBank/DDBJ databases">
        <title>Sequencing the genomes of 1000 actinobacteria strains.</title>
        <authorList>
            <person name="Klenk H.-P."/>
        </authorList>
    </citation>
    <scope>NUCLEOTIDE SEQUENCE [LARGE SCALE GENOMIC DNA]</scope>
    <source>
        <strain evidence="3 4">DSM 45516</strain>
    </source>
</reference>
<sequence length="164" mass="17636">MRKLGTRGLIAAAVAGVLVAASLVVMGINGYRYWDDQRAEQSRTEVVDVASRSVSAMFTYDFNTVDQELPKAAEALSPKFREDYLKLISQAIAPGAKDKQLTVRATAQAGGVVSADPEHAVVLLFLNQITTSKDSPQGTTTGSRVRVTLDKAGERWLVDAVTPI</sequence>
<gene>
    <name evidence="3" type="ORF">BJ987_000579</name>
</gene>
<dbReference type="PANTHER" id="PTHR37042">
    <property type="entry name" value="OUTER MEMBRANE PROTEIN RV1973"/>
    <property type="match status" value="1"/>
</dbReference>
<comment type="subcellular location">
    <subcellularLocation>
        <location evidence="1">Membrane</location>
    </subcellularLocation>
</comment>
<accession>A0ABS4Q7W1</accession>
<evidence type="ECO:0000256" key="1">
    <source>
        <dbReference type="ARBA" id="ARBA00004370"/>
    </source>
</evidence>
<protein>
    <submittedName>
        <fullName evidence="3">Mce-associated membrane protein</fullName>
    </submittedName>
</protein>
<dbReference type="RefSeq" id="WP_209884425.1">
    <property type="nucleotide sequence ID" value="NZ_JAGGMR010000001.1"/>
</dbReference>
<name>A0ABS4Q7W1_9NOCA</name>
<keyword evidence="2" id="KW-0472">Membrane</keyword>
<proteinExistence type="predicted"/>